<evidence type="ECO:0000256" key="3">
    <source>
        <dbReference type="ARBA" id="ARBA00022833"/>
    </source>
</evidence>
<gene>
    <name evidence="8" type="ORF">IRJ41_008833</name>
</gene>
<keyword evidence="5" id="KW-0175">Coiled coil</keyword>
<feature type="region of interest" description="Disordered" evidence="6">
    <location>
        <begin position="1"/>
        <end position="22"/>
    </location>
</feature>
<sequence>MVEKLKKTKLQTDRAAPSYAGPEDVECDVCTGRKHKAVKSCLVCLESYCQTHYERHEEFRSGRRHKVTEATGRLQEMICSQHDRLLEVFCRTDQRCVCLLCTMDEHKNHDTVSAAAERTEKQKLLEDNQRKHQQRIQEKEKKLQDLREAVKTHKRSAQTAVEDTERIFTELIRSFERRRSEVIQLIRDQEKTAVSRAEGLLKELEQEIDDLRRRHDEMEQLSHTEDHISFLQSLQSFTVPPESTDSITVSSLLLFDDVGKSVSQLNAKVDDFCKEEIKKISGKVSHIEIVLFNGPKTSVELLQSWEGSSVCDLPLDSMAEASSTEQMQQTNKAKAVKIQEEYLQWCRGEDAWGCWEQVKGKKRERKAQRQQLRRQLQKQSDYFSPGV</sequence>
<dbReference type="PANTHER" id="PTHR25465">
    <property type="entry name" value="B-BOX DOMAIN CONTAINING"/>
    <property type="match status" value="1"/>
</dbReference>
<evidence type="ECO:0000256" key="1">
    <source>
        <dbReference type="ARBA" id="ARBA00022723"/>
    </source>
</evidence>
<dbReference type="SMART" id="SM00336">
    <property type="entry name" value="BBOX"/>
    <property type="match status" value="1"/>
</dbReference>
<dbReference type="AlphaFoldDB" id="A0A9W7T206"/>
<accession>A0A9W7T206</accession>
<proteinExistence type="predicted"/>
<reference evidence="8" key="1">
    <citation type="submission" date="2021-02" db="EMBL/GenBank/DDBJ databases">
        <title>Comparative genomics reveals that relaxation of natural selection precedes convergent phenotypic evolution of cavefish.</title>
        <authorList>
            <person name="Peng Z."/>
        </authorList>
    </citation>
    <scope>NUCLEOTIDE SEQUENCE</scope>
    <source>
        <tissue evidence="8">Muscle</tissue>
    </source>
</reference>
<keyword evidence="2 4" id="KW-0863">Zinc-finger</keyword>
<keyword evidence="1" id="KW-0479">Metal-binding</keyword>
<dbReference type="EMBL" id="JAFHDT010000829">
    <property type="protein sequence ID" value="KAI7789251.1"/>
    <property type="molecule type" value="Genomic_DNA"/>
</dbReference>
<evidence type="ECO:0000313" key="9">
    <source>
        <dbReference type="Proteomes" id="UP001059041"/>
    </source>
</evidence>
<feature type="coiled-coil region" evidence="5">
    <location>
        <begin position="122"/>
        <end position="163"/>
    </location>
</feature>
<dbReference type="Gene3D" id="3.30.160.60">
    <property type="entry name" value="Classic Zinc Finger"/>
    <property type="match status" value="1"/>
</dbReference>
<dbReference type="InterPro" id="IPR058030">
    <property type="entry name" value="TRIM8/14/16/25/29/45/65_CC"/>
</dbReference>
<dbReference type="Pfam" id="PF00643">
    <property type="entry name" value="zf-B_box"/>
    <property type="match status" value="1"/>
</dbReference>
<evidence type="ECO:0000256" key="4">
    <source>
        <dbReference type="PROSITE-ProRule" id="PRU00024"/>
    </source>
</evidence>
<dbReference type="Pfam" id="PF25600">
    <property type="entry name" value="TRIM_CC"/>
    <property type="match status" value="1"/>
</dbReference>
<feature type="domain" description="B box-type" evidence="7">
    <location>
        <begin position="74"/>
        <end position="114"/>
    </location>
</feature>
<comment type="caution">
    <text evidence="8">The sequence shown here is derived from an EMBL/GenBank/DDBJ whole genome shotgun (WGS) entry which is preliminary data.</text>
</comment>
<evidence type="ECO:0000259" key="7">
    <source>
        <dbReference type="PROSITE" id="PS50119"/>
    </source>
</evidence>
<name>A0A9W7T206_TRIRA</name>
<feature type="coiled-coil region" evidence="5">
    <location>
        <begin position="187"/>
        <end position="221"/>
    </location>
</feature>
<keyword evidence="9" id="KW-1185">Reference proteome</keyword>
<dbReference type="InterPro" id="IPR051051">
    <property type="entry name" value="E3_ubiq-ligase_TRIM/RNF"/>
</dbReference>
<keyword evidence="3" id="KW-0862">Zinc</keyword>
<dbReference type="Gene3D" id="4.10.830.40">
    <property type="match status" value="1"/>
</dbReference>
<evidence type="ECO:0000313" key="8">
    <source>
        <dbReference type="EMBL" id="KAI7789251.1"/>
    </source>
</evidence>
<protein>
    <submittedName>
        <fullName evidence="8">Tripartite motif-containing protein 47</fullName>
    </submittedName>
</protein>
<dbReference type="Proteomes" id="UP001059041">
    <property type="component" value="Unassembled WGS sequence"/>
</dbReference>
<evidence type="ECO:0000256" key="5">
    <source>
        <dbReference type="SAM" id="Coils"/>
    </source>
</evidence>
<dbReference type="InterPro" id="IPR000315">
    <property type="entry name" value="Znf_B-box"/>
</dbReference>
<dbReference type="PROSITE" id="PS50119">
    <property type="entry name" value="ZF_BBOX"/>
    <property type="match status" value="1"/>
</dbReference>
<evidence type="ECO:0000256" key="6">
    <source>
        <dbReference type="SAM" id="MobiDB-lite"/>
    </source>
</evidence>
<dbReference type="SUPFAM" id="SSF57845">
    <property type="entry name" value="B-box zinc-binding domain"/>
    <property type="match status" value="1"/>
</dbReference>
<dbReference type="PANTHER" id="PTHR25465:SF5">
    <property type="entry name" value="E3 UBIQUITIN_ISG15 LIGASE TRIM25-RELATED"/>
    <property type="match status" value="1"/>
</dbReference>
<organism evidence="8 9">
    <name type="scientific">Triplophysa rosa</name>
    <name type="common">Cave loach</name>
    <dbReference type="NCBI Taxonomy" id="992332"/>
    <lineage>
        <taxon>Eukaryota</taxon>
        <taxon>Metazoa</taxon>
        <taxon>Chordata</taxon>
        <taxon>Craniata</taxon>
        <taxon>Vertebrata</taxon>
        <taxon>Euteleostomi</taxon>
        <taxon>Actinopterygii</taxon>
        <taxon>Neopterygii</taxon>
        <taxon>Teleostei</taxon>
        <taxon>Ostariophysi</taxon>
        <taxon>Cypriniformes</taxon>
        <taxon>Nemacheilidae</taxon>
        <taxon>Triplophysa</taxon>
    </lineage>
</organism>
<dbReference type="CDD" id="cd19769">
    <property type="entry name" value="Bbox2_TRIM16-like"/>
    <property type="match status" value="1"/>
</dbReference>
<evidence type="ECO:0000256" key="2">
    <source>
        <dbReference type="ARBA" id="ARBA00022771"/>
    </source>
</evidence>
<dbReference type="GO" id="GO:0008270">
    <property type="term" value="F:zinc ion binding"/>
    <property type="evidence" value="ECO:0007669"/>
    <property type="project" value="UniProtKB-KW"/>
</dbReference>